<keyword evidence="4" id="KW-0472">Membrane</keyword>
<evidence type="ECO:0000256" key="4">
    <source>
        <dbReference type="ARBA" id="ARBA00023136"/>
    </source>
</evidence>
<dbReference type="EMBL" id="CP017141">
    <property type="protein sequence ID" value="AOM78914.1"/>
    <property type="molecule type" value="Genomic_DNA"/>
</dbReference>
<keyword evidence="9" id="KW-1185">Reference proteome</keyword>
<evidence type="ECO:0000256" key="5">
    <source>
        <dbReference type="ARBA" id="ARBA00023237"/>
    </source>
</evidence>
<evidence type="ECO:0008006" key="10">
    <source>
        <dbReference type="Google" id="ProtNLM"/>
    </source>
</evidence>
<dbReference type="GO" id="GO:0009279">
    <property type="term" value="C:cell outer membrane"/>
    <property type="evidence" value="ECO:0007669"/>
    <property type="project" value="UniProtKB-SubCell"/>
</dbReference>
<keyword evidence="3" id="KW-0732">Signal</keyword>
<dbReference type="KEGG" id="psty:BFS30_18105"/>
<dbReference type="Pfam" id="PF14322">
    <property type="entry name" value="SusD-like_3"/>
    <property type="match status" value="1"/>
</dbReference>
<dbReference type="InterPro" id="IPR033985">
    <property type="entry name" value="SusD-like_N"/>
</dbReference>
<evidence type="ECO:0000256" key="3">
    <source>
        <dbReference type="ARBA" id="ARBA00022729"/>
    </source>
</evidence>
<dbReference type="AlphaFoldDB" id="A0A1D7QJR4"/>
<dbReference type="InterPro" id="IPR012944">
    <property type="entry name" value="SusD_RagB_dom"/>
</dbReference>
<evidence type="ECO:0000256" key="2">
    <source>
        <dbReference type="ARBA" id="ARBA00006275"/>
    </source>
</evidence>
<dbReference type="InterPro" id="IPR011990">
    <property type="entry name" value="TPR-like_helical_dom_sf"/>
</dbReference>
<dbReference type="PROSITE" id="PS51257">
    <property type="entry name" value="PROKAR_LIPOPROTEIN"/>
    <property type="match status" value="1"/>
</dbReference>
<dbReference type="Proteomes" id="UP000094313">
    <property type="component" value="Chromosome"/>
</dbReference>
<dbReference type="OrthoDB" id="1035036at2"/>
<evidence type="ECO:0000313" key="8">
    <source>
        <dbReference type="EMBL" id="AOM78914.1"/>
    </source>
</evidence>
<accession>A0A1D7QJR4</accession>
<organism evidence="8 9">
    <name type="scientific">Pedobacter steynii</name>
    <dbReference type="NCBI Taxonomy" id="430522"/>
    <lineage>
        <taxon>Bacteria</taxon>
        <taxon>Pseudomonadati</taxon>
        <taxon>Bacteroidota</taxon>
        <taxon>Sphingobacteriia</taxon>
        <taxon>Sphingobacteriales</taxon>
        <taxon>Sphingobacteriaceae</taxon>
        <taxon>Pedobacter</taxon>
    </lineage>
</organism>
<sequence>MKTSKIITMSALATALLLGGCKKFLDEKPLAQVAVEDFYKNRYDMEASVAAIYAAFQQEMIGKEQYTEKYMYWGEYRSDNFDRFLSYTKDYVDEIVLNSLTPTNQFSDWSGLYTVIGRANSTIKYMGQAASLDVTLTPALSNSYLSQAHAMRAISYFYLVRVWGDAPIRLEPYVNITEQSDFRRESKDKIISEVIIPDLEKAYSLVVKGSKPVVYNIGEAAICATLADVYMWKKDYPNAIKWINNLFAAKGPLGATYAGASEANLQPSATWKTLFTAPATSNESIWSIHWDYLKNGCACMQTSWTNNNKQVVVDEDIWATWFQPQTQPTRSPDIRPRQTADVFLAQPKPNRDRFIKWYPTAASPTAADPFPASNQLLPVYLTMYRLGDIYLLYAEALNGSGDLAGALKYLNFVRKRAMVPEYLATDPLVSNQTAMENTILDERQLELFGEGKRWFDLVRTNHVKQVMDPILKRRQTAAGNLEAPGFLNPETKAYWPLHRNVLNSNRQLTQNPGYTD</sequence>
<dbReference type="SUPFAM" id="SSF48452">
    <property type="entry name" value="TPR-like"/>
    <property type="match status" value="1"/>
</dbReference>
<comment type="subcellular location">
    <subcellularLocation>
        <location evidence="1">Cell outer membrane</location>
    </subcellularLocation>
</comment>
<evidence type="ECO:0000259" key="7">
    <source>
        <dbReference type="Pfam" id="PF14322"/>
    </source>
</evidence>
<dbReference type="Pfam" id="PF07980">
    <property type="entry name" value="SusD_RagB"/>
    <property type="match status" value="1"/>
</dbReference>
<name>A0A1D7QJR4_9SPHI</name>
<evidence type="ECO:0000313" key="9">
    <source>
        <dbReference type="Proteomes" id="UP000094313"/>
    </source>
</evidence>
<gene>
    <name evidence="8" type="ORF">BFS30_18105</name>
</gene>
<feature type="domain" description="RagB/SusD" evidence="6">
    <location>
        <begin position="379"/>
        <end position="514"/>
    </location>
</feature>
<dbReference type="Gene3D" id="1.25.40.390">
    <property type="match status" value="1"/>
</dbReference>
<protein>
    <recommendedName>
        <fullName evidence="10">Starch-binding associating with outer membrane</fullName>
    </recommendedName>
</protein>
<feature type="domain" description="SusD-like N-terminal" evidence="7">
    <location>
        <begin position="23"/>
        <end position="231"/>
    </location>
</feature>
<reference evidence="8 9" key="1">
    <citation type="submission" date="2016-08" db="EMBL/GenBank/DDBJ databases">
        <authorList>
            <person name="Seilhamer J.J."/>
        </authorList>
    </citation>
    <scope>NUCLEOTIDE SEQUENCE [LARGE SCALE GENOMIC DNA]</scope>
    <source>
        <strain evidence="8 9">DX4</strain>
    </source>
</reference>
<comment type="similarity">
    <text evidence="2">Belongs to the SusD family.</text>
</comment>
<evidence type="ECO:0000259" key="6">
    <source>
        <dbReference type="Pfam" id="PF07980"/>
    </source>
</evidence>
<evidence type="ECO:0000256" key="1">
    <source>
        <dbReference type="ARBA" id="ARBA00004442"/>
    </source>
</evidence>
<keyword evidence="5" id="KW-0998">Cell outer membrane</keyword>
<proteinExistence type="inferred from homology"/>
<dbReference type="RefSeq" id="WP_069380578.1">
    <property type="nucleotide sequence ID" value="NZ_CP017141.1"/>
</dbReference>